<dbReference type="OrthoDB" id="555174at2759"/>
<dbReference type="Proteomes" id="UP000613740">
    <property type="component" value="Unassembled WGS sequence"/>
</dbReference>
<keyword evidence="2" id="KW-0472">Membrane</keyword>
<sequence length="276" mass="30152">MATNAEKLQLVQSDLRKNAEDRRQLRDVILGMEKEKVNCKHLWEEMTSLNVDRDNLLEEKKKLEAEAKAEAAGGAPSTVVVPDADRRRDQQAAAHSSPAPLRKSAVWWPASWWQSVAPLWQVRGDAEGSLRQQQEDPTAAAPTMLASGFGGYSVGLLLRLLRAFQASSTCKEFVELPAWSRLDACSAQLGASPLLLLMHLAGGLVNGSAQLLVDSVAGWLQSFAARYCPAWLQQALPVVVRNWLGGIALQVAVFLATGAVEYLIMWLLFAAAQLLP</sequence>
<proteinExistence type="predicted"/>
<protein>
    <submittedName>
        <fullName evidence="3">Uncharacterized protein</fullName>
    </submittedName>
</protein>
<feature type="transmembrane region" description="Helical" evidence="2">
    <location>
        <begin position="243"/>
        <end position="269"/>
    </location>
</feature>
<gene>
    <name evidence="3" type="ORF">HYH02_010060</name>
</gene>
<evidence type="ECO:0000313" key="4">
    <source>
        <dbReference type="Proteomes" id="UP000613740"/>
    </source>
</evidence>
<dbReference type="AlphaFoldDB" id="A0A835TM33"/>
<keyword evidence="4" id="KW-1185">Reference proteome</keyword>
<comment type="caution">
    <text evidence="3">The sequence shown here is derived from an EMBL/GenBank/DDBJ whole genome shotgun (WGS) entry which is preliminary data.</text>
</comment>
<name>A0A835TM33_9CHLO</name>
<evidence type="ECO:0000313" key="3">
    <source>
        <dbReference type="EMBL" id="KAG2441216.1"/>
    </source>
</evidence>
<keyword evidence="2" id="KW-1133">Transmembrane helix</keyword>
<keyword evidence="2" id="KW-0812">Transmembrane</keyword>
<organism evidence="3 4">
    <name type="scientific">Chlamydomonas schloesseri</name>
    <dbReference type="NCBI Taxonomy" id="2026947"/>
    <lineage>
        <taxon>Eukaryota</taxon>
        <taxon>Viridiplantae</taxon>
        <taxon>Chlorophyta</taxon>
        <taxon>core chlorophytes</taxon>
        <taxon>Chlorophyceae</taxon>
        <taxon>CS clade</taxon>
        <taxon>Chlamydomonadales</taxon>
        <taxon>Chlamydomonadaceae</taxon>
        <taxon>Chlamydomonas</taxon>
    </lineage>
</organism>
<evidence type="ECO:0000256" key="2">
    <source>
        <dbReference type="SAM" id="Phobius"/>
    </source>
</evidence>
<feature type="region of interest" description="Disordered" evidence="1">
    <location>
        <begin position="67"/>
        <end position="97"/>
    </location>
</feature>
<evidence type="ECO:0000256" key="1">
    <source>
        <dbReference type="SAM" id="MobiDB-lite"/>
    </source>
</evidence>
<dbReference type="EMBL" id="JAEHOD010000036">
    <property type="protein sequence ID" value="KAG2441216.1"/>
    <property type="molecule type" value="Genomic_DNA"/>
</dbReference>
<accession>A0A835TM33</accession>
<reference evidence="3" key="1">
    <citation type="journal article" date="2020" name="bioRxiv">
        <title>Comparative genomics of Chlamydomonas.</title>
        <authorList>
            <person name="Craig R.J."/>
            <person name="Hasan A.R."/>
            <person name="Ness R.W."/>
            <person name="Keightley P.D."/>
        </authorList>
    </citation>
    <scope>NUCLEOTIDE SEQUENCE</scope>
    <source>
        <strain evidence="3">CCAP 11/173</strain>
    </source>
</reference>